<keyword evidence="3" id="KW-1185">Reference proteome</keyword>
<dbReference type="Gene3D" id="3.40.50.280">
    <property type="entry name" value="Cobalamin-binding domain"/>
    <property type="match status" value="1"/>
</dbReference>
<organism evidence="2 3">
    <name type="scientific">Nocardioides lentus</name>
    <dbReference type="NCBI Taxonomy" id="338077"/>
    <lineage>
        <taxon>Bacteria</taxon>
        <taxon>Bacillati</taxon>
        <taxon>Actinomycetota</taxon>
        <taxon>Actinomycetes</taxon>
        <taxon>Propionibacteriales</taxon>
        <taxon>Nocardioidaceae</taxon>
        <taxon>Nocardioides</taxon>
    </lineage>
</organism>
<dbReference type="RefSeq" id="WP_344008470.1">
    <property type="nucleotide sequence ID" value="NZ_BAAAMY010000007.1"/>
</dbReference>
<dbReference type="Proteomes" id="UP001501612">
    <property type="component" value="Unassembled WGS sequence"/>
</dbReference>
<reference evidence="2 3" key="1">
    <citation type="journal article" date="2019" name="Int. J. Syst. Evol. Microbiol.">
        <title>The Global Catalogue of Microorganisms (GCM) 10K type strain sequencing project: providing services to taxonomists for standard genome sequencing and annotation.</title>
        <authorList>
            <consortium name="The Broad Institute Genomics Platform"/>
            <consortium name="The Broad Institute Genome Sequencing Center for Infectious Disease"/>
            <person name="Wu L."/>
            <person name="Ma J."/>
        </authorList>
    </citation>
    <scope>NUCLEOTIDE SEQUENCE [LARGE SCALE GENOMIC DNA]</scope>
    <source>
        <strain evidence="2 3">JCM 14046</strain>
    </source>
</reference>
<gene>
    <name evidence="2" type="ORF">GCM10009737_30740</name>
</gene>
<protein>
    <submittedName>
        <fullName evidence="2">Cobalamin B12-binding domain-containing protein</fullName>
    </submittedName>
</protein>
<dbReference type="PROSITE" id="PS51332">
    <property type="entry name" value="B12_BINDING"/>
    <property type="match status" value="1"/>
</dbReference>
<dbReference type="EMBL" id="BAAAMY010000007">
    <property type="protein sequence ID" value="GAA1926725.1"/>
    <property type="molecule type" value="Genomic_DNA"/>
</dbReference>
<dbReference type="InterPro" id="IPR006158">
    <property type="entry name" value="Cobalamin-bd"/>
</dbReference>
<accession>A0ABN2PRP0</accession>
<feature type="domain" description="B12-binding" evidence="1">
    <location>
        <begin position="85"/>
        <end position="214"/>
    </location>
</feature>
<evidence type="ECO:0000313" key="3">
    <source>
        <dbReference type="Proteomes" id="UP001501612"/>
    </source>
</evidence>
<dbReference type="Pfam" id="PF02310">
    <property type="entry name" value="B12-binding"/>
    <property type="match status" value="1"/>
</dbReference>
<comment type="caution">
    <text evidence="2">The sequence shown here is derived from an EMBL/GenBank/DDBJ whole genome shotgun (WGS) entry which is preliminary data.</text>
</comment>
<dbReference type="SUPFAM" id="SSF52242">
    <property type="entry name" value="Cobalamin (vitamin B12)-binding domain"/>
    <property type="match status" value="1"/>
</dbReference>
<evidence type="ECO:0000313" key="2">
    <source>
        <dbReference type="EMBL" id="GAA1926725.1"/>
    </source>
</evidence>
<sequence>MDPDYWQALCDGDRHASLAAVKRLRAAGLTNGEIITEHVLVAQRRVGDLWLAGEWTVSQEHAATAINEGLVHWLGSFSDPPDPARPLILVSCLEQEWHALPALVVAESMVEAGYRVNYLGGAPEPDDLLRQVLRLKPRAVMFSASLTSSLGRQKRMLGQIRSLGLPVVVGGQGFGADDRRALALGATAWCASPAHAVRLLDELPTRLERVPVEEPTPADEEAAWIEEHRAEIVRYLVAGLRDVESFSEALLSAERGWLKELEGLADHLVGCLSAALVTGDETIMLEAQAWMNRVLLARGIDGVLLVEAWSLLAEALRGQPLARATVASAASYAEQSVDSDGDGLAV</sequence>
<name>A0ABN2PRP0_9ACTN</name>
<proteinExistence type="predicted"/>
<dbReference type="Gene3D" id="1.10.1240.10">
    <property type="entry name" value="Methionine synthase domain"/>
    <property type="match status" value="1"/>
</dbReference>
<dbReference type="InterPro" id="IPR036594">
    <property type="entry name" value="Meth_synthase_dom"/>
</dbReference>
<dbReference type="InterPro" id="IPR036724">
    <property type="entry name" value="Cobalamin-bd_sf"/>
</dbReference>
<dbReference type="InterPro" id="IPR003759">
    <property type="entry name" value="Cbl-bd_cap"/>
</dbReference>
<evidence type="ECO:0000259" key="1">
    <source>
        <dbReference type="PROSITE" id="PS51332"/>
    </source>
</evidence>
<dbReference type="Pfam" id="PF02607">
    <property type="entry name" value="B12-binding_2"/>
    <property type="match status" value="1"/>
</dbReference>